<keyword evidence="1" id="KW-1185">Reference proteome</keyword>
<dbReference type="Pfam" id="PF13896">
    <property type="entry name" value="Glyco_transf_49"/>
    <property type="match status" value="1"/>
</dbReference>
<accession>A0A914EE08</accession>
<dbReference type="PANTHER" id="PTHR47411:SF3">
    <property type="entry name" value="I-BETA-1,3-N-ACETYLGLUCOSAMINYLTRANSFERASE"/>
    <property type="match status" value="1"/>
</dbReference>
<proteinExistence type="predicted"/>
<dbReference type="Proteomes" id="UP000887540">
    <property type="component" value="Unplaced"/>
</dbReference>
<protein>
    <submittedName>
        <fullName evidence="2">Uncharacterized protein</fullName>
    </submittedName>
</protein>
<organism evidence="1 2">
    <name type="scientific">Acrobeloides nanus</name>
    <dbReference type="NCBI Taxonomy" id="290746"/>
    <lineage>
        <taxon>Eukaryota</taxon>
        <taxon>Metazoa</taxon>
        <taxon>Ecdysozoa</taxon>
        <taxon>Nematoda</taxon>
        <taxon>Chromadorea</taxon>
        <taxon>Rhabditida</taxon>
        <taxon>Tylenchina</taxon>
        <taxon>Cephalobomorpha</taxon>
        <taxon>Cephaloboidea</taxon>
        <taxon>Cephalobidae</taxon>
        <taxon>Acrobeloides</taxon>
    </lineage>
</organism>
<dbReference type="WBParaSite" id="ACRNAN_scaffold7164.g16092.t1">
    <property type="protein sequence ID" value="ACRNAN_scaffold7164.g16092.t1"/>
    <property type="gene ID" value="ACRNAN_scaffold7164.g16092"/>
</dbReference>
<name>A0A914EE08_9BILA</name>
<evidence type="ECO:0000313" key="2">
    <source>
        <dbReference type="WBParaSite" id="ACRNAN_scaffold7164.g16092.t1"/>
    </source>
</evidence>
<dbReference type="AlphaFoldDB" id="A0A914EE08"/>
<reference evidence="2" key="1">
    <citation type="submission" date="2022-11" db="UniProtKB">
        <authorList>
            <consortium name="WormBaseParasite"/>
        </authorList>
    </citation>
    <scope>IDENTIFICATION</scope>
</reference>
<sequence length="90" mass="11026">MGHSIEKLPEWFNYSTTSNKTKLFPISYKTPRWEPQLIVRREDPYHFEGFAIRYRDQQALPYELFFTQGLKLNLQKWNKRECIKKVEQEN</sequence>
<dbReference type="PANTHER" id="PTHR47411">
    <property type="entry name" value="B3GNT1, BETA-1,3-N-ACETYLGUCOSAMINYLTRANSFERASE 1, HOMOLOG"/>
    <property type="match status" value="1"/>
</dbReference>
<evidence type="ECO:0000313" key="1">
    <source>
        <dbReference type="Proteomes" id="UP000887540"/>
    </source>
</evidence>